<feature type="compositionally biased region" description="Low complexity" evidence="1">
    <location>
        <begin position="307"/>
        <end position="317"/>
    </location>
</feature>
<evidence type="ECO:0000313" key="3">
    <source>
        <dbReference type="Proteomes" id="UP000186601"/>
    </source>
</evidence>
<organism evidence="2 3">
    <name type="scientific">Hermanssonia centrifuga</name>
    <dbReference type="NCBI Taxonomy" id="98765"/>
    <lineage>
        <taxon>Eukaryota</taxon>
        <taxon>Fungi</taxon>
        <taxon>Dikarya</taxon>
        <taxon>Basidiomycota</taxon>
        <taxon>Agaricomycotina</taxon>
        <taxon>Agaricomycetes</taxon>
        <taxon>Polyporales</taxon>
        <taxon>Meruliaceae</taxon>
        <taxon>Hermanssonia</taxon>
    </lineage>
</organism>
<dbReference type="Proteomes" id="UP000186601">
    <property type="component" value="Unassembled WGS sequence"/>
</dbReference>
<feature type="compositionally biased region" description="Basic and acidic residues" evidence="1">
    <location>
        <begin position="377"/>
        <end position="391"/>
    </location>
</feature>
<dbReference type="AlphaFoldDB" id="A0A2R6RLX7"/>
<feature type="compositionally biased region" description="Acidic residues" evidence="1">
    <location>
        <begin position="362"/>
        <end position="376"/>
    </location>
</feature>
<feature type="region of interest" description="Disordered" evidence="1">
    <location>
        <begin position="210"/>
        <end position="424"/>
    </location>
</feature>
<proteinExistence type="predicted"/>
<keyword evidence="3" id="KW-1185">Reference proteome</keyword>
<feature type="compositionally biased region" description="Basic and acidic residues" evidence="1">
    <location>
        <begin position="247"/>
        <end position="257"/>
    </location>
</feature>
<dbReference type="EMBL" id="MLYV02000224">
    <property type="protein sequence ID" value="PSS31009.1"/>
    <property type="molecule type" value="Genomic_DNA"/>
</dbReference>
<feature type="region of interest" description="Disordered" evidence="1">
    <location>
        <begin position="1"/>
        <end position="76"/>
    </location>
</feature>
<comment type="caution">
    <text evidence="2">The sequence shown here is derived from an EMBL/GenBank/DDBJ whole genome shotgun (WGS) entry which is preliminary data.</text>
</comment>
<evidence type="ECO:0000313" key="2">
    <source>
        <dbReference type="EMBL" id="PSS31009.1"/>
    </source>
</evidence>
<protein>
    <submittedName>
        <fullName evidence="2">Uncharacterized protein</fullName>
    </submittedName>
</protein>
<dbReference type="STRING" id="98765.A0A2R6RLX7"/>
<name>A0A2R6RLX7_9APHY</name>
<feature type="compositionally biased region" description="Pro residues" evidence="1">
    <location>
        <begin position="210"/>
        <end position="220"/>
    </location>
</feature>
<reference evidence="2 3" key="1">
    <citation type="submission" date="2018-02" db="EMBL/GenBank/DDBJ databases">
        <title>Genome sequence of the basidiomycete white-rot fungus Phlebia centrifuga.</title>
        <authorList>
            <person name="Granchi Z."/>
            <person name="Peng M."/>
            <person name="de Vries R.P."/>
            <person name="Hilden K."/>
            <person name="Makela M.R."/>
            <person name="Grigoriev I."/>
            <person name="Riley R."/>
        </authorList>
    </citation>
    <scope>NUCLEOTIDE SEQUENCE [LARGE SCALE GENOMIC DNA]</scope>
    <source>
        <strain evidence="2 3">FBCC195</strain>
    </source>
</reference>
<evidence type="ECO:0000256" key="1">
    <source>
        <dbReference type="SAM" id="MobiDB-lite"/>
    </source>
</evidence>
<feature type="compositionally biased region" description="Low complexity" evidence="1">
    <location>
        <begin position="221"/>
        <end position="234"/>
    </location>
</feature>
<accession>A0A2R6RLX7</accession>
<feature type="compositionally biased region" description="Low complexity" evidence="1">
    <location>
        <begin position="28"/>
        <end position="44"/>
    </location>
</feature>
<gene>
    <name evidence="2" type="ORF">PHLCEN_2v2455</name>
</gene>
<feature type="compositionally biased region" description="Basic and acidic residues" evidence="1">
    <location>
        <begin position="1"/>
        <end position="23"/>
    </location>
</feature>
<sequence>MLFRRTHSDDIRNLDKSKDKDKEDVDDAGSSVSKSSSRSGSPAKDAIEVKAKHSASPPHGEAPPSGPSSYYRQHTMHPGTAPGAPLFWSLSQYGYPGYGGPPHLPPLMIDPHYHPPPVSLPTSAARLHHPGWPAPPPWPLPVEGGPPMPPPGPMYHLPPYYASPYYRHHGPPMVPHVGPYPPPPHMHPPPEYMAHYPGMMHPGMPPPPPHGMYMPPPHPQPAGSTSPASATASSLYSEAEESNLSETQEKDGAHEAELSPVDPAIDPTLANQSGEREQQSSTTVKPVDTPTDDNAESGDSHGMSMDVAQAAVAALLQYESDSRKQESSPVDPPGTQGDAPVSASATDNPDGGGEGHAPSADADADIDADGEADLDGSADHFTEGGMDKRVAESLPTPSPPEEEEPMLKPSDLLTQESLASPPPS</sequence>
<dbReference type="OrthoDB" id="8922241at2759"/>